<dbReference type="InterPro" id="IPR015927">
    <property type="entry name" value="Peptidase_S24_S26A/B/C"/>
</dbReference>
<dbReference type="Pfam" id="PF00717">
    <property type="entry name" value="Peptidase_S24"/>
    <property type="match status" value="1"/>
</dbReference>
<dbReference type="Proteomes" id="UP001597480">
    <property type="component" value="Unassembled WGS sequence"/>
</dbReference>
<dbReference type="Gene3D" id="1.10.260.40">
    <property type="entry name" value="lambda repressor-like DNA-binding domains"/>
    <property type="match status" value="1"/>
</dbReference>
<dbReference type="InterPro" id="IPR001387">
    <property type="entry name" value="Cro/C1-type_HTH"/>
</dbReference>
<name>A0ABW5NUT1_9FLAO</name>
<dbReference type="InterPro" id="IPR010982">
    <property type="entry name" value="Lambda_DNA-bd_dom_sf"/>
</dbReference>
<dbReference type="Pfam" id="PF01381">
    <property type="entry name" value="HTH_3"/>
    <property type="match status" value="1"/>
</dbReference>
<dbReference type="PANTHER" id="PTHR46558">
    <property type="entry name" value="TRACRIPTIONAL REGULATORY PROTEIN-RELATED-RELATED"/>
    <property type="match status" value="1"/>
</dbReference>
<evidence type="ECO:0000259" key="2">
    <source>
        <dbReference type="PROSITE" id="PS50943"/>
    </source>
</evidence>
<accession>A0ABW5NUT1</accession>
<proteinExistence type="predicted"/>
<dbReference type="SUPFAM" id="SSF47413">
    <property type="entry name" value="lambda repressor-like DNA-binding domains"/>
    <property type="match status" value="1"/>
</dbReference>
<comment type="caution">
    <text evidence="3">The sequence shown here is derived from an EMBL/GenBank/DDBJ whole genome shotgun (WGS) entry which is preliminary data.</text>
</comment>
<evidence type="ECO:0000313" key="4">
    <source>
        <dbReference type="Proteomes" id="UP001597480"/>
    </source>
</evidence>
<dbReference type="CDD" id="cd06529">
    <property type="entry name" value="S24_LexA-like"/>
    <property type="match status" value="1"/>
</dbReference>
<dbReference type="RefSeq" id="WP_379821055.1">
    <property type="nucleotide sequence ID" value="NZ_JBHUMD010000026.1"/>
</dbReference>
<dbReference type="CDD" id="cd00093">
    <property type="entry name" value="HTH_XRE"/>
    <property type="match status" value="1"/>
</dbReference>
<keyword evidence="1" id="KW-0238">DNA-binding</keyword>
<protein>
    <submittedName>
        <fullName evidence="3">XRE family transcriptional regulator</fullName>
    </submittedName>
</protein>
<dbReference type="InterPro" id="IPR039418">
    <property type="entry name" value="LexA-like"/>
</dbReference>
<reference evidence="4" key="1">
    <citation type="journal article" date="2019" name="Int. J. Syst. Evol. Microbiol.">
        <title>The Global Catalogue of Microorganisms (GCM) 10K type strain sequencing project: providing services to taxonomists for standard genome sequencing and annotation.</title>
        <authorList>
            <consortium name="The Broad Institute Genomics Platform"/>
            <consortium name="The Broad Institute Genome Sequencing Center for Infectious Disease"/>
            <person name="Wu L."/>
            <person name="Ma J."/>
        </authorList>
    </citation>
    <scope>NUCLEOTIDE SEQUENCE [LARGE SCALE GENOMIC DNA]</scope>
    <source>
        <strain evidence="4">KCTC 42107</strain>
    </source>
</reference>
<feature type="domain" description="HTH cro/C1-type" evidence="2">
    <location>
        <begin position="8"/>
        <end position="62"/>
    </location>
</feature>
<gene>
    <name evidence="3" type="ORF">ACFSR3_11220</name>
</gene>
<dbReference type="PROSITE" id="PS50943">
    <property type="entry name" value="HTH_CROC1"/>
    <property type="match status" value="1"/>
</dbReference>
<evidence type="ECO:0000313" key="3">
    <source>
        <dbReference type="EMBL" id="MFD2602629.1"/>
    </source>
</evidence>
<sequence length="256" mass="29371">MSLFSDNIRHLRMKKEVSQAIVAENLAITRDRLAKYEEGKSQPPFEILIKISHYYHVSIDLLLTADIRKIDIDGLMQLEDNRILLPITVDREGENTIEIIPHKARAGYLNGYSDPEFIEGLQHITLPFLSNGKFRAFPVTGDSMPPHKEGSFIIGRYLESLGEVRDGKTYILLTKDEGIVYKRLNKNGKNSLMLISDNTFYEPYKVKASDVLEIWEYACSIATKEYEPEDLNPQTIRELLLGIREEVKALKQINSR</sequence>
<dbReference type="InterPro" id="IPR036286">
    <property type="entry name" value="LexA/Signal_pep-like_sf"/>
</dbReference>
<dbReference type="Gene3D" id="2.10.109.10">
    <property type="entry name" value="Umud Fragment, subunit A"/>
    <property type="match status" value="1"/>
</dbReference>
<keyword evidence="4" id="KW-1185">Reference proteome</keyword>
<dbReference type="SMART" id="SM00530">
    <property type="entry name" value="HTH_XRE"/>
    <property type="match status" value="1"/>
</dbReference>
<dbReference type="SUPFAM" id="SSF51306">
    <property type="entry name" value="LexA/Signal peptidase"/>
    <property type="match status" value="1"/>
</dbReference>
<evidence type="ECO:0000256" key="1">
    <source>
        <dbReference type="ARBA" id="ARBA00023125"/>
    </source>
</evidence>
<organism evidence="3 4">
    <name type="scientific">Flavobacterium suzhouense</name>
    <dbReference type="NCBI Taxonomy" id="1529638"/>
    <lineage>
        <taxon>Bacteria</taxon>
        <taxon>Pseudomonadati</taxon>
        <taxon>Bacteroidota</taxon>
        <taxon>Flavobacteriia</taxon>
        <taxon>Flavobacteriales</taxon>
        <taxon>Flavobacteriaceae</taxon>
        <taxon>Flavobacterium</taxon>
    </lineage>
</organism>
<dbReference type="EMBL" id="JBHUMD010000026">
    <property type="protein sequence ID" value="MFD2602629.1"/>
    <property type="molecule type" value="Genomic_DNA"/>
</dbReference>
<dbReference type="PANTHER" id="PTHR46558:SF11">
    <property type="entry name" value="HTH-TYPE TRANSCRIPTIONAL REGULATOR XRE"/>
    <property type="match status" value="1"/>
</dbReference>